<feature type="compositionally biased region" description="Low complexity" evidence="2">
    <location>
        <begin position="297"/>
        <end position="308"/>
    </location>
</feature>
<feature type="non-terminal residue" evidence="3">
    <location>
        <position position="375"/>
    </location>
</feature>
<evidence type="ECO:0000256" key="1">
    <source>
        <dbReference type="ARBA" id="ARBA00010954"/>
    </source>
</evidence>
<dbReference type="PANTHER" id="PTHR12832:SF11">
    <property type="entry name" value="LD23868P"/>
    <property type="match status" value="1"/>
</dbReference>
<organism evidence="3 4">
    <name type="scientific">Olpidium bornovanus</name>
    <dbReference type="NCBI Taxonomy" id="278681"/>
    <lineage>
        <taxon>Eukaryota</taxon>
        <taxon>Fungi</taxon>
        <taxon>Fungi incertae sedis</taxon>
        <taxon>Olpidiomycota</taxon>
        <taxon>Olpidiomycotina</taxon>
        <taxon>Olpidiomycetes</taxon>
        <taxon>Olpidiales</taxon>
        <taxon>Olpidiaceae</taxon>
        <taxon>Olpidium</taxon>
    </lineage>
</organism>
<feature type="compositionally biased region" description="Pro residues" evidence="2">
    <location>
        <begin position="309"/>
        <end position="320"/>
    </location>
</feature>
<evidence type="ECO:0000313" key="3">
    <source>
        <dbReference type="EMBL" id="KAG5458750.1"/>
    </source>
</evidence>
<dbReference type="PANTHER" id="PTHR12832">
    <property type="entry name" value="TESTIS-SPECIFIC PROTEIN PBS13 T-COMPLEX 11"/>
    <property type="match status" value="1"/>
</dbReference>
<dbReference type="InterPro" id="IPR008862">
    <property type="entry name" value="Tcp11"/>
</dbReference>
<feature type="compositionally biased region" description="Pro residues" evidence="2">
    <location>
        <begin position="257"/>
        <end position="272"/>
    </location>
</feature>
<feature type="compositionally biased region" description="Basic and acidic residues" evidence="2">
    <location>
        <begin position="105"/>
        <end position="119"/>
    </location>
</feature>
<dbReference type="AlphaFoldDB" id="A0A8H8DHM9"/>
<reference evidence="3 4" key="1">
    <citation type="journal article" name="Sci. Rep.">
        <title>Genome-scale phylogenetic analyses confirm Olpidium as the closest living zoosporic fungus to the non-flagellated, terrestrial fungi.</title>
        <authorList>
            <person name="Chang Y."/>
            <person name="Rochon D."/>
            <person name="Sekimoto S."/>
            <person name="Wang Y."/>
            <person name="Chovatia M."/>
            <person name="Sandor L."/>
            <person name="Salamov A."/>
            <person name="Grigoriev I.V."/>
            <person name="Stajich J.E."/>
            <person name="Spatafora J.W."/>
        </authorList>
    </citation>
    <scope>NUCLEOTIDE SEQUENCE [LARGE SCALE GENOMIC DNA]</scope>
    <source>
        <strain evidence="3">S191</strain>
    </source>
</reference>
<dbReference type="Pfam" id="PF05794">
    <property type="entry name" value="Tcp11"/>
    <property type="match status" value="1"/>
</dbReference>
<feature type="region of interest" description="Disordered" evidence="2">
    <location>
        <begin position="91"/>
        <end position="129"/>
    </location>
</feature>
<feature type="non-terminal residue" evidence="3">
    <location>
        <position position="1"/>
    </location>
</feature>
<accession>A0A8H8DHM9</accession>
<dbReference type="OrthoDB" id="276323at2759"/>
<sequence length="375" mass="40227">MVEAADQGRYAEAFKVVFEVLELMKLVSHVRLPPPLLHYLRFAGCGIKRCCPDATAPYGSTAGYCQFPAHAHLSPAGRPEQHTVRVGEFQASAGGGADDPGQDGRVAEARGATEPRKASYSDTELPEPETFHMDGSRLHSFYNDYQDISVVATILLLFRQLAGPRCGAEAALEMKSGLWVLLLDPDTTMPHISAHLISGAERARGKEFSAAERRVAEGLIDKTLIAGSKLLEMIKDRVAQVLTAYLVVEGKKRAAPPAAPASLPPSPPPPPERGGATSPNYSGADEPEARGIPDPAAPGRRPASSSSPLPLPSPLPPPPSAQERSSRKPAGKLDAAMLVRFGLVDLEENLRDLAERVLELANHNRCVYHPAYHAI</sequence>
<proteinExistence type="inferred from homology"/>
<evidence type="ECO:0000313" key="4">
    <source>
        <dbReference type="Proteomes" id="UP000673691"/>
    </source>
</evidence>
<protein>
    <submittedName>
        <fullName evidence="3">Uncharacterized protein</fullName>
    </submittedName>
</protein>
<comment type="caution">
    <text evidence="3">The sequence shown here is derived from an EMBL/GenBank/DDBJ whole genome shotgun (WGS) entry which is preliminary data.</text>
</comment>
<feature type="region of interest" description="Disordered" evidence="2">
    <location>
        <begin position="254"/>
        <end position="331"/>
    </location>
</feature>
<dbReference type="GO" id="GO:0007165">
    <property type="term" value="P:signal transduction"/>
    <property type="evidence" value="ECO:0007669"/>
    <property type="project" value="TreeGrafter"/>
</dbReference>
<name>A0A8H8DHM9_9FUNG</name>
<keyword evidence="4" id="KW-1185">Reference proteome</keyword>
<dbReference type="EMBL" id="JAEFCI010007973">
    <property type="protein sequence ID" value="KAG5458750.1"/>
    <property type="molecule type" value="Genomic_DNA"/>
</dbReference>
<dbReference type="Proteomes" id="UP000673691">
    <property type="component" value="Unassembled WGS sequence"/>
</dbReference>
<gene>
    <name evidence="3" type="ORF">BJ554DRAFT_971</name>
</gene>
<evidence type="ECO:0000256" key="2">
    <source>
        <dbReference type="SAM" id="MobiDB-lite"/>
    </source>
</evidence>
<comment type="similarity">
    <text evidence="1">Belongs to the TCP11 family.</text>
</comment>